<name>A0A9X3TRG0_9BACL</name>
<dbReference type="EMBL" id="JAPYYP010000009">
    <property type="protein sequence ID" value="MDA5108683.1"/>
    <property type="molecule type" value="Genomic_DNA"/>
</dbReference>
<feature type="compositionally biased region" description="Low complexity" evidence="1">
    <location>
        <begin position="57"/>
        <end position="67"/>
    </location>
</feature>
<reference evidence="3" key="1">
    <citation type="submission" date="2022-12" db="EMBL/GenBank/DDBJ databases">
        <title>Draft genome sequence of the thermophilic strain Brevibacillus thermoruber HT42, isolated from Los Humeros, Puebla, Mexico, with biotechnological potential.</title>
        <authorList>
            <person name="Lara Sanchez J."/>
            <person name="Solis Palacios R."/>
            <person name="Bustos Baena A.S."/>
            <person name="Ruz Baez A.E."/>
            <person name="Espinosa Luna G."/>
            <person name="Oliart Ros R.M."/>
        </authorList>
    </citation>
    <scope>NUCLEOTIDE SEQUENCE</scope>
    <source>
        <strain evidence="3">HT42</strain>
    </source>
</reference>
<feature type="transmembrane region" description="Helical" evidence="2">
    <location>
        <begin position="162"/>
        <end position="183"/>
    </location>
</feature>
<gene>
    <name evidence="3" type="ORF">O3V59_09940</name>
</gene>
<evidence type="ECO:0008006" key="5">
    <source>
        <dbReference type="Google" id="ProtNLM"/>
    </source>
</evidence>
<evidence type="ECO:0000313" key="4">
    <source>
        <dbReference type="Proteomes" id="UP001151071"/>
    </source>
</evidence>
<feature type="transmembrane region" description="Helical" evidence="2">
    <location>
        <begin position="188"/>
        <end position="206"/>
    </location>
</feature>
<keyword evidence="2" id="KW-0812">Transmembrane</keyword>
<proteinExistence type="predicted"/>
<feature type="transmembrane region" description="Helical" evidence="2">
    <location>
        <begin position="243"/>
        <end position="266"/>
    </location>
</feature>
<keyword evidence="2" id="KW-1133">Transmembrane helix</keyword>
<feature type="transmembrane region" description="Helical" evidence="2">
    <location>
        <begin position="136"/>
        <end position="156"/>
    </location>
</feature>
<comment type="caution">
    <text evidence="3">The sequence shown here is derived from an EMBL/GenBank/DDBJ whole genome shotgun (WGS) entry which is preliminary data.</text>
</comment>
<evidence type="ECO:0000256" key="2">
    <source>
        <dbReference type="SAM" id="Phobius"/>
    </source>
</evidence>
<organism evidence="3 4">
    <name type="scientific">Brevibacillus thermoruber</name>
    <dbReference type="NCBI Taxonomy" id="33942"/>
    <lineage>
        <taxon>Bacteria</taxon>
        <taxon>Bacillati</taxon>
        <taxon>Bacillota</taxon>
        <taxon>Bacilli</taxon>
        <taxon>Bacillales</taxon>
        <taxon>Paenibacillaceae</taxon>
        <taxon>Brevibacillus</taxon>
    </lineage>
</organism>
<evidence type="ECO:0000256" key="1">
    <source>
        <dbReference type="SAM" id="MobiDB-lite"/>
    </source>
</evidence>
<accession>A0A9X3TRG0</accession>
<dbReference type="Proteomes" id="UP001151071">
    <property type="component" value="Unassembled WGS sequence"/>
</dbReference>
<keyword evidence="2" id="KW-0472">Membrane</keyword>
<feature type="transmembrane region" description="Helical" evidence="2">
    <location>
        <begin position="109"/>
        <end position="129"/>
    </location>
</feature>
<dbReference type="AlphaFoldDB" id="A0A9X3TRG0"/>
<dbReference type="RefSeq" id="WP_044899630.1">
    <property type="nucleotide sequence ID" value="NZ_JAPYYP010000009.1"/>
</dbReference>
<feature type="region of interest" description="Disordered" evidence="1">
    <location>
        <begin position="42"/>
        <end position="68"/>
    </location>
</feature>
<sequence>MDDQRKRIIIAEIENWRRNNLLPEHYCIFLLNLYTEGDRPPTPAAVGKGGEKGTGSGSAAAGGTKTTRPYVSGSGHPVSGKMILAWLLGACLIAGTILLAFHFNRFTPLMQIAIFACFALAFYILAVVFRRSATPLPHLLLGLSSLVLIFGGVYILNQWEGPLPLLLAYLAVVCLLWCASAFLFGYEYLLYCGLIGLSLVYGVATLERVGAEYAWWRAELYWVPIAGLMTGLGFLLHGRQPKWAGVLAVCGMIIWFGAEIQSLYIPQARQDVIQLLLFVKVFASSVLFFMTRSYWFQWLRL</sequence>
<feature type="transmembrane region" description="Helical" evidence="2">
    <location>
        <begin position="272"/>
        <end position="291"/>
    </location>
</feature>
<protein>
    <recommendedName>
        <fullName evidence="5">DUF2157 domain-containing protein</fullName>
    </recommendedName>
</protein>
<feature type="transmembrane region" description="Helical" evidence="2">
    <location>
        <begin position="218"/>
        <end position="236"/>
    </location>
</feature>
<feature type="transmembrane region" description="Helical" evidence="2">
    <location>
        <begin position="83"/>
        <end position="103"/>
    </location>
</feature>
<keyword evidence="4" id="KW-1185">Reference proteome</keyword>
<evidence type="ECO:0000313" key="3">
    <source>
        <dbReference type="EMBL" id="MDA5108683.1"/>
    </source>
</evidence>